<reference evidence="2 3" key="1">
    <citation type="submission" date="2017-05" db="EMBL/GenBank/DDBJ databases">
        <title>Complete genome sequence of Streptomyces sp. SCSIO 03032 revealed the diverse biosynthetic pathways for its bioactive secondary metabolites.</title>
        <authorList>
            <person name="Ma L."/>
            <person name="Zhu Y."/>
            <person name="Zhang W."/>
            <person name="Zhang G."/>
            <person name="Tian X."/>
            <person name="Zhang S."/>
            <person name="Zhang C."/>
        </authorList>
    </citation>
    <scope>NUCLEOTIDE SEQUENCE [LARGE SCALE GENOMIC DNA]</scope>
    <source>
        <strain evidence="2 3">SCSIO 03032</strain>
    </source>
</reference>
<dbReference type="InterPro" id="IPR011944">
    <property type="entry name" value="Steroid_delta5-4_isomerase"/>
</dbReference>
<sequence>MVSDVNDKVRLSGDVEEHVRLYVEAFNSGDADRVNAMYTKEAVAVWEPGKPLSGREREQSVVEYMARGPRMNAEIRHSYVTGDTALLVVDWTIDGPGEDGTDEHHEGVGLDVLRRGADGNWRYAIDEPFSQAG</sequence>
<dbReference type="Proteomes" id="UP000194218">
    <property type="component" value="Chromosome"/>
</dbReference>
<name>A0A1W7D2B6_9ACTN</name>
<dbReference type="OrthoDB" id="7375616at2"/>
<dbReference type="InterPro" id="IPR037401">
    <property type="entry name" value="SnoaL-like"/>
</dbReference>
<feature type="domain" description="SnoaL-like" evidence="1">
    <location>
        <begin position="19"/>
        <end position="122"/>
    </location>
</feature>
<keyword evidence="3" id="KW-1185">Reference proteome</keyword>
<dbReference type="KEGG" id="smao:CAG99_21580"/>
<organism evidence="2 3">
    <name type="scientific">Streptomyces marincola</name>
    <dbReference type="NCBI Taxonomy" id="2878388"/>
    <lineage>
        <taxon>Bacteria</taxon>
        <taxon>Bacillati</taxon>
        <taxon>Actinomycetota</taxon>
        <taxon>Actinomycetes</taxon>
        <taxon>Kitasatosporales</taxon>
        <taxon>Streptomycetaceae</taxon>
        <taxon>Streptomyces</taxon>
    </lineage>
</organism>
<dbReference type="InterPro" id="IPR032710">
    <property type="entry name" value="NTF2-like_dom_sf"/>
</dbReference>
<dbReference type="EMBL" id="CP021121">
    <property type="protein sequence ID" value="ARQ71069.1"/>
    <property type="molecule type" value="Genomic_DNA"/>
</dbReference>
<dbReference type="SUPFAM" id="SSF54427">
    <property type="entry name" value="NTF2-like"/>
    <property type="match status" value="1"/>
</dbReference>
<evidence type="ECO:0000313" key="2">
    <source>
        <dbReference type="EMBL" id="ARQ71069.1"/>
    </source>
</evidence>
<evidence type="ECO:0000313" key="3">
    <source>
        <dbReference type="Proteomes" id="UP000194218"/>
    </source>
</evidence>
<accession>A0A1W7D2B6</accession>
<dbReference type="AlphaFoldDB" id="A0A1W7D2B6"/>
<dbReference type="Pfam" id="PF12680">
    <property type="entry name" value="SnoaL_2"/>
    <property type="match status" value="1"/>
</dbReference>
<dbReference type="Gene3D" id="3.10.450.50">
    <property type="match status" value="1"/>
</dbReference>
<proteinExistence type="predicted"/>
<dbReference type="NCBIfam" id="TIGR02246">
    <property type="entry name" value="SgcJ/EcaC family oxidoreductase"/>
    <property type="match status" value="1"/>
</dbReference>
<gene>
    <name evidence="2" type="ORF">CAG99_21580</name>
</gene>
<evidence type="ECO:0000259" key="1">
    <source>
        <dbReference type="Pfam" id="PF12680"/>
    </source>
</evidence>
<protein>
    <submittedName>
        <fullName evidence="2">DUF4440 domain-containing protein</fullName>
    </submittedName>
</protein>